<dbReference type="AlphaFoldDB" id="A0A2W1JAN0"/>
<dbReference type="InterPro" id="IPR007029">
    <property type="entry name" value="YHS_dom"/>
</dbReference>
<dbReference type="RefSeq" id="WP_110988272.1">
    <property type="nucleotide sequence ID" value="NZ_CAWNWM010000020.1"/>
</dbReference>
<dbReference type="PROSITE" id="PS51257">
    <property type="entry name" value="PROKAR_LIPOPROTEIN"/>
    <property type="match status" value="1"/>
</dbReference>
<protein>
    <recommendedName>
        <fullName evidence="2">YHS domain-containing protein</fullName>
    </recommendedName>
</protein>
<dbReference type="NCBIfam" id="NF041384">
    <property type="entry name" value="YHS_seleno_dom"/>
    <property type="match status" value="1"/>
</dbReference>
<feature type="signal peptide" evidence="1">
    <location>
        <begin position="1"/>
        <end position="25"/>
    </location>
</feature>
<dbReference type="EMBL" id="PQWO01000020">
    <property type="protein sequence ID" value="PZD71199.1"/>
    <property type="molecule type" value="Genomic_DNA"/>
</dbReference>
<comment type="caution">
    <text evidence="3">The sequence shown here is derived from an EMBL/GenBank/DDBJ whole genome shotgun (WGS) entry which is preliminary data.</text>
</comment>
<sequence length="166" mass="18113">MKFNIALLSAVLLLGMGLSTGCTDASTTSDAGSSEQAQASVKPTIYTEDGVAIKGYDPVAYFTDSEPVEGNSEFSYDWMGATWHFANAENRDSFSSEPEKYAPQYGGYCAWAVKKGTTAPIDPQAWKIVDGKLYLNLNPSIQKRWQKDIPGNIAKADENWPNVLSN</sequence>
<proteinExistence type="predicted"/>
<keyword evidence="4" id="KW-1185">Reference proteome</keyword>
<dbReference type="Pfam" id="PF04945">
    <property type="entry name" value="YHS"/>
    <property type="match status" value="1"/>
</dbReference>
<name>A0A2W1JAN0_9CYAN</name>
<evidence type="ECO:0000313" key="3">
    <source>
        <dbReference type="EMBL" id="PZD71199.1"/>
    </source>
</evidence>
<evidence type="ECO:0000259" key="2">
    <source>
        <dbReference type="Pfam" id="PF04945"/>
    </source>
</evidence>
<accession>A0A2W1JAN0</accession>
<gene>
    <name evidence="3" type="ORF">C1752_07475</name>
</gene>
<evidence type="ECO:0000313" key="4">
    <source>
        <dbReference type="Proteomes" id="UP000248857"/>
    </source>
</evidence>
<organism evidence="3 4">
    <name type="scientific">Acaryochloris thomasi RCC1774</name>
    <dbReference type="NCBI Taxonomy" id="1764569"/>
    <lineage>
        <taxon>Bacteria</taxon>
        <taxon>Bacillati</taxon>
        <taxon>Cyanobacteriota</taxon>
        <taxon>Cyanophyceae</taxon>
        <taxon>Acaryochloridales</taxon>
        <taxon>Acaryochloridaceae</taxon>
        <taxon>Acaryochloris</taxon>
        <taxon>Acaryochloris thomasi</taxon>
    </lineage>
</organism>
<evidence type="ECO:0000256" key="1">
    <source>
        <dbReference type="SAM" id="SignalP"/>
    </source>
</evidence>
<dbReference type="OrthoDB" id="344729at2"/>
<feature type="chain" id="PRO_5016130331" description="YHS domain-containing protein" evidence="1">
    <location>
        <begin position="26"/>
        <end position="166"/>
    </location>
</feature>
<dbReference type="Proteomes" id="UP000248857">
    <property type="component" value="Unassembled WGS sequence"/>
</dbReference>
<reference evidence="3 4" key="1">
    <citation type="journal article" date="2018" name="Sci. Rep.">
        <title>A novel species of the marine cyanobacterium Acaryochloris with a unique pigment content and lifestyle.</title>
        <authorList>
            <person name="Partensky F."/>
            <person name="Six C."/>
            <person name="Ratin M."/>
            <person name="Garczarek L."/>
            <person name="Vaulot D."/>
            <person name="Probert I."/>
            <person name="Calteau A."/>
            <person name="Gourvil P."/>
            <person name="Marie D."/>
            <person name="Grebert T."/>
            <person name="Bouchier C."/>
            <person name="Le Panse S."/>
            <person name="Gachenot M."/>
            <person name="Rodriguez F."/>
            <person name="Garrido J.L."/>
        </authorList>
    </citation>
    <scope>NUCLEOTIDE SEQUENCE [LARGE SCALE GENOMIC DNA]</scope>
    <source>
        <strain evidence="3 4">RCC1774</strain>
    </source>
</reference>
<feature type="domain" description="YHS" evidence="2">
    <location>
        <begin position="59"/>
        <end position="105"/>
    </location>
</feature>
<keyword evidence="1" id="KW-0732">Signal</keyword>